<feature type="domain" description="DDE Tnp4" evidence="3">
    <location>
        <begin position="35"/>
        <end position="76"/>
    </location>
</feature>
<name>A0AA47M0R8_MERPO</name>
<evidence type="ECO:0000313" key="5">
    <source>
        <dbReference type="Proteomes" id="UP001174136"/>
    </source>
</evidence>
<dbReference type="InterPro" id="IPR027806">
    <property type="entry name" value="HARBI1_dom"/>
</dbReference>
<keyword evidence="2" id="KW-0479">Metal-binding</keyword>
<sequence>MSSRYIKFPYNAVEQANIKAQFAARAGFPNVIRAIDCTHIAIKAPSQDEFVYVNRKHFHSINVQIICDAQMQLTNIVARGPWLPPKNVADDPSYGPRNKSSNSYAHCCRLFMH</sequence>
<accession>A0AA47M0R8</accession>
<evidence type="ECO:0000256" key="1">
    <source>
        <dbReference type="ARBA" id="ARBA00001968"/>
    </source>
</evidence>
<dbReference type="Proteomes" id="UP001174136">
    <property type="component" value="Unassembled WGS sequence"/>
</dbReference>
<evidence type="ECO:0000256" key="2">
    <source>
        <dbReference type="ARBA" id="ARBA00022723"/>
    </source>
</evidence>
<evidence type="ECO:0000259" key="3">
    <source>
        <dbReference type="Pfam" id="PF13359"/>
    </source>
</evidence>
<dbReference type="AlphaFoldDB" id="A0AA47M0R8"/>
<gene>
    <name evidence="4" type="primary">Harbi1_127</name>
    <name evidence="4" type="ORF">N1851_033720</name>
</gene>
<dbReference type="EMBL" id="JAOPHQ010006539">
    <property type="protein sequence ID" value="KAK0131545.1"/>
    <property type="molecule type" value="Genomic_DNA"/>
</dbReference>
<proteinExistence type="predicted"/>
<comment type="cofactor">
    <cofactor evidence="1">
        <name>a divalent metal cation</name>
        <dbReference type="ChEBI" id="CHEBI:60240"/>
    </cofactor>
</comment>
<keyword evidence="5" id="KW-1185">Reference proteome</keyword>
<dbReference type="GO" id="GO:0046872">
    <property type="term" value="F:metal ion binding"/>
    <property type="evidence" value="ECO:0007669"/>
    <property type="project" value="UniProtKB-KW"/>
</dbReference>
<reference evidence="4" key="1">
    <citation type="journal article" date="2023" name="Front. Mar. Sci.">
        <title>A new Merluccius polli reference genome to investigate the effects of global change in West African waters.</title>
        <authorList>
            <person name="Mateo J.L."/>
            <person name="Blanco-Fernandez C."/>
            <person name="Garcia-Vazquez E."/>
            <person name="Machado-Schiaffino G."/>
        </authorList>
    </citation>
    <scope>NUCLEOTIDE SEQUENCE</scope>
    <source>
        <strain evidence="4">C29</strain>
        <tissue evidence="4">Fin</tissue>
    </source>
</reference>
<protein>
    <submittedName>
        <fullName evidence="4">Nuclease HARBI1</fullName>
    </submittedName>
</protein>
<comment type="caution">
    <text evidence="4">The sequence shown here is derived from an EMBL/GenBank/DDBJ whole genome shotgun (WGS) entry which is preliminary data.</text>
</comment>
<evidence type="ECO:0000313" key="4">
    <source>
        <dbReference type="EMBL" id="KAK0131545.1"/>
    </source>
</evidence>
<organism evidence="4 5">
    <name type="scientific">Merluccius polli</name>
    <name type="common">Benguela hake</name>
    <name type="synonym">Merluccius cadenati</name>
    <dbReference type="NCBI Taxonomy" id="89951"/>
    <lineage>
        <taxon>Eukaryota</taxon>
        <taxon>Metazoa</taxon>
        <taxon>Chordata</taxon>
        <taxon>Craniata</taxon>
        <taxon>Vertebrata</taxon>
        <taxon>Euteleostomi</taxon>
        <taxon>Actinopterygii</taxon>
        <taxon>Neopterygii</taxon>
        <taxon>Teleostei</taxon>
        <taxon>Neoteleostei</taxon>
        <taxon>Acanthomorphata</taxon>
        <taxon>Zeiogadaria</taxon>
        <taxon>Gadariae</taxon>
        <taxon>Gadiformes</taxon>
        <taxon>Gadoidei</taxon>
        <taxon>Merlucciidae</taxon>
        <taxon>Merluccius</taxon>
    </lineage>
</organism>
<dbReference type="Pfam" id="PF13359">
    <property type="entry name" value="DDE_Tnp_4"/>
    <property type="match status" value="1"/>
</dbReference>